<accession>A0RYM4</accession>
<dbReference type="Gene3D" id="2.60.40.420">
    <property type="entry name" value="Cupredoxins - blue copper proteins"/>
    <property type="match status" value="2"/>
</dbReference>
<keyword evidence="3" id="KW-1185">Reference proteome</keyword>
<dbReference type="AlphaFoldDB" id="A0RYM4"/>
<name>A0RYM4_CENSY</name>
<evidence type="ECO:0000313" key="3">
    <source>
        <dbReference type="Proteomes" id="UP000000758"/>
    </source>
</evidence>
<dbReference type="EMBL" id="DP000238">
    <property type="protein sequence ID" value="ABK78441.1"/>
    <property type="molecule type" value="Genomic_DNA"/>
</dbReference>
<dbReference type="PANTHER" id="PTHR36507">
    <property type="entry name" value="BLL1555 PROTEIN"/>
    <property type="match status" value="1"/>
</dbReference>
<evidence type="ECO:0000256" key="1">
    <source>
        <dbReference type="SAM" id="MobiDB-lite"/>
    </source>
</evidence>
<dbReference type="STRING" id="414004.CENSYa_1831"/>
<feature type="compositionally biased region" description="Polar residues" evidence="1">
    <location>
        <begin position="30"/>
        <end position="46"/>
    </location>
</feature>
<dbReference type="SUPFAM" id="SSF49503">
    <property type="entry name" value="Cupredoxins"/>
    <property type="match status" value="2"/>
</dbReference>
<proteinExistence type="predicted"/>
<feature type="region of interest" description="Disordered" evidence="1">
    <location>
        <begin position="30"/>
        <end position="62"/>
    </location>
</feature>
<dbReference type="EnsemblBacteria" id="ABK78441">
    <property type="protein sequence ID" value="ABK78441"/>
    <property type="gene ID" value="CENSYa_1831"/>
</dbReference>
<dbReference type="InterPro" id="IPR008972">
    <property type="entry name" value="Cupredoxin"/>
</dbReference>
<dbReference type="PANTHER" id="PTHR36507:SF1">
    <property type="entry name" value="BLL1555 PROTEIN"/>
    <property type="match status" value="1"/>
</dbReference>
<dbReference type="KEGG" id="csy:CENSYa_1831"/>
<evidence type="ECO:0008006" key="4">
    <source>
        <dbReference type="Google" id="ProtNLM"/>
    </source>
</evidence>
<organism evidence="2 3">
    <name type="scientific">Cenarchaeum symbiosum (strain A)</name>
    <dbReference type="NCBI Taxonomy" id="414004"/>
    <lineage>
        <taxon>Archaea</taxon>
        <taxon>Nitrososphaerota</taxon>
        <taxon>Candidatus Cenarchaeales</taxon>
        <taxon>Candidatus Cenarchaeaceae</taxon>
        <taxon>Candidatus Cenarchaeum</taxon>
    </lineage>
</organism>
<dbReference type="HOGENOM" id="CLU_690028_0_0_2"/>
<sequence length="399" mass="42517">MRRAYLAAAVVIIVAAAVGYVALSASDVQNTPVPVSQNEPAAQDTTEPVEGDTPAHPAGISTTNDTIVHMLGDGHDRTCEECFDKAHVTASPGVNITWYNDSPVSHTLASGLPDKGPDGAFETGTIMPGETYTLDTGGLETGHYPYYCIDHPWEKGRVEVRKPGIDLNAPIWTGVPIFDNEEPELDAYLNGTAVYGPIQAASDAVSLLVLTSDPDGDLVTIGVIPDDLPPAAVSVSDHGNGTATILIDVSSAGVGTYAFRITASDGIDTVREPYEVAVPLGHYAENDTIVHMLGDGHDRTCEECFDKAHVTASPGVNITWYNDSPVSHTLASGLPDKGPDGAFETGTIMPGETYTLDTGGLETGHYPYYCIDHPWEKGRVEVRKPGPDLDAQDIWFGWW</sequence>
<evidence type="ECO:0000313" key="2">
    <source>
        <dbReference type="EMBL" id="ABK78441.1"/>
    </source>
</evidence>
<gene>
    <name evidence="2" type="ordered locus">CENSYa_1831</name>
</gene>
<dbReference type="InterPro" id="IPR052721">
    <property type="entry name" value="ET_Amicyanin"/>
</dbReference>
<dbReference type="Proteomes" id="UP000000758">
    <property type="component" value="Chromosome"/>
</dbReference>
<reference evidence="2 3" key="1">
    <citation type="journal article" date="2006" name="Proc. Natl. Acad. Sci. U.S.A.">
        <title>Genomic analysis of the uncultivated marine crenarchaeote Cenarchaeum symbiosum.</title>
        <authorList>
            <person name="Hallam S.J."/>
            <person name="Konstantinidis K.T."/>
            <person name="Putnam N."/>
            <person name="Schleper C."/>
            <person name="Watanabe Y."/>
            <person name="Sugahara J."/>
            <person name="Preston C."/>
            <person name="de la Torre J."/>
            <person name="Richardson P.M."/>
            <person name="DeLong E.F."/>
        </authorList>
    </citation>
    <scope>NUCLEOTIDE SEQUENCE [LARGE SCALE GENOMIC DNA]</scope>
    <source>
        <strain evidence="3">A</strain>
    </source>
</reference>
<protein>
    <recommendedName>
        <fullName evidence="4">Copper binding protein, plastocyanin/azurin family</fullName>
    </recommendedName>
</protein>